<reference evidence="1 2" key="1">
    <citation type="submission" date="2019-03" db="EMBL/GenBank/DDBJ databases">
        <authorList>
            <person name="Kox A.R. M."/>
        </authorList>
    </citation>
    <scope>NUCLEOTIDE SEQUENCE [LARGE SCALE GENOMIC DNA]</scope>
    <source>
        <strain evidence="1">MTUNDRAET4 annotated genome</strain>
        <plasmid evidence="2">3</plasmid>
    </source>
</reference>
<gene>
    <name evidence="1" type="ORF">MTUNDRAET4_0035</name>
</gene>
<dbReference type="Proteomes" id="UP000294360">
    <property type="component" value="Plasmid 3"/>
</dbReference>
<keyword evidence="1" id="KW-0614">Plasmid</keyword>
<dbReference type="EMBL" id="LR536452">
    <property type="protein sequence ID" value="VFU17442.1"/>
    <property type="molecule type" value="Genomic_DNA"/>
</dbReference>
<dbReference type="KEGG" id="mtun:MTUNDRAET4_0035.2"/>
<protein>
    <submittedName>
        <fullName evidence="1">Uncharacterized protein</fullName>
    </submittedName>
</protein>
<accession>A0A4U8Z7I2</accession>
<geneLocation type="plasmid" evidence="1 2">
    <name>3</name>
</geneLocation>
<organism evidence="1 2">
    <name type="scientific">Methylocella tundrae</name>
    <dbReference type="NCBI Taxonomy" id="227605"/>
    <lineage>
        <taxon>Bacteria</taxon>
        <taxon>Pseudomonadati</taxon>
        <taxon>Pseudomonadota</taxon>
        <taxon>Alphaproteobacteria</taxon>
        <taxon>Hyphomicrobiales</taxon>
        <taxon>Beijerinckiaceae</taxon>
        <taxon>Methylocella</taxon>
    </lineage>
</organism>
<proteinExistence type="predicted"/>
<dbReference type="AlphaFoldDB" id="A0A4U8Z7I2"/>
<evidence type="ECO:0000313" key="2">
    <source>
        <dbReference type="Proteomes" id="UP000294360"/>
    </source>
</evidence>
<name>A0A4U8Z7I2_METTU</name>
<evidence type="ECO:0000313" key="1">
    <source>
        <dbReference type="EMBL" id="VFU17442.1"/>
    </source>
</evidence>
<sequence length="41" mass="4281">MAKVAAAHTSDIAGGISVPDELTRCEGCLHKLADALEARCR</sequence>